<evidence type="ECO:0000259" key="3">
    <source>
        <dbReference type="Pfam" id="PF03413"/>
    </source>
</evidence>
<keyword evidence="2" id="KW-0732">Signal</keyword>
<feature type="compositionally biased region" description="Basic and acidic residues" evidence="1">
    <location>
        <begin position="37"/>
        <end position="55"/>
    </location>
</feature>
<evidence type="ECO:0000313" key="4">
    <source>
        <dbReference type="EMBL" id="MFC5229420.1"/>
    </source>
</evidence>
<evidence type="ECO:0000313" key="5">
    <source>
        <dbReference type="Proteomes" id="UP001596156"/>
    </source>
</evidence>
<dbReference type="InterPro" id="IPR025711">
    <property type="entry name" value="PepSY"/>
</dbReference>
<evidence type="ECO:0000256" key="2">
    <source>
        <dbReference type="SAM" id="SignalP"/>
    </source>
</evidence>
<organism evidence="4 5">
    <name type="scientific">Streptomyces fimbriatus</name>
    <dbReference type="NCBI Taxonomy" id="68197"/>
    <lineage>
        <taxon>Bacteria</taxon>
        <taxon>Bacillati</taxon>
        <taxon>Actinomycetota</taxon>
        <taxon>Actinomycetes</taxon>
        <taxon>Kitasatosporales</taxon>
        <taxon>Streptomycetaceae</taxon>
        <taxon>Streptomyces</taxon>
    </lineage>
</organism>
<feature type="region of interest" description="Disordered" evidence="1">
    <location>
        <begin position="24"/>
        <end position="84"/>
    </location>
</feature>
<feature type="region of interest" description="Disordered" evidence="1">
    <location>
        <begin position="183"/>
        <end position="231"/>
    </location>
</feature>
<dbReference type="Pfam" id="PF03413">
    <property type="entry name" value="PepSY"/>
    <property type="match status" value="2"/>
</dbReference>
<feature type="domain" description="PepSY" evidence="3">
    <location>
        <begin position="84"/>
        <end position="144"/>
    </location>
</feature>
<protein>
    <submittedName>
        <fullName evidence="4">PepSY domain-containing protein</fullName>
    </submittedName>
</protein>
<feature type="chain" id="PRO_5045062982" evidence="2">
    <location>
        <begin position="26"/>
        <end position="231"/>
    </location>
</feature>
<sequence length="231" mass="23751">MKRNIVIAVVTAAALVGGGTATALAVSGDDAPTTRATETRGADDDTARDDDRGREDADDADDRDDRNDDRDGDDDARAAASSGVTAADAIAAALKHTPGTAVSAELDDEDDDGGQAAWEVDVLAGGDTWRSVRVDPATGKVLGSHTEDEDDTAQVRAALKGTSVTAGEAAKAAAAEGTVVSVDLDDDGDKGWEAETRASGEDERDWRVDLNSGKVTADRSDDADDSDSDDD</sequence>
<feature type="compositionally biased region" description="Acidic residues" evidence="1">
    <location>
        <begin position="221"/>
        <end position="231"/>
    </location>
</feature>
<dbReference type="RefSeq" id="WP_344644884.1">
    <property type="nucleotide sequence ID" value="NZ_BAAASS010000011.1"/>
</dbReference>
<feature type="domain" description="PepSY" evidence="3">
    <location>
        <begin position="168"/>
        <end position="218"/>
    </location>
</feature>
<reference evidence="5" key="1">
    <citation type="journal article" date="2019" name="Int. J. Syst. Evol. Microbiol.">
        <title>The Global Catalogue of Microorganisms (GCM) 10K type strain sequencing project: providing services to taxonomists for standard genome sequencing and annotation.</title>
        <authorList>
            <consortium name="The Broad Institute Genomics Platform"/>
            <consortium name="The Broad Institute Genome Sequencing Center for Infectious Disease"/>
            <person name="Wu L."/>
            <person name="Ma J."/>
        </authorList>
    </citation>
    <scope>NUCLEOTIDE SEQUENCE [LARGE SCALE GENOMIC DNA]</scope>
    <source>
        <strain evidence="5">CCM 8479</strain>
    </source>
</reference>
<proteinExistence type="predicted"/>
<gene>
    <name evidence="4" type="ORF">ACFPN6_33650</name>
</gene>
<evidence type="ECO:0000256" key="1">
    <source>
        <dbReference type="SAM" id="MobiDB-lite"/>
    </source>
</evidence>
<name>A0ABW0DJM0_STRFI</name>
<feature type="signal peptide" evidence="2">
    <location>
        <begin position="1"/>
        <end position="25"/>
    </location>
</feature>
<keyword evidence="5" id="KW-1185">Reference proteome</keyword>
<accession>A0ABW0DJM0</accession>
<dbReference type="Proteomes" id="UP001596156">
    <property type="component" value="Unassembled WGS sequence"/>
</dbReference>
<comment type="caution">
    <text evidence="4">The sequence shown here is derived from an EMBL/GenBank/DDBJ whole genome shotgun (WGS) entry which is preliminary data.</text>
</comment>
<dbReference type="Gene3D" id="3.10.450.40">
    <property type="match status" value="2"/>
</dbReference>
<dbReference type="EMBL" id="JBHSKL010000051">
    <property type="protein sequence ID" value="MFC5229420.1"/>
    <property type="molecule type" value="Genomic_DNA"/>
</dbReference>
<feature type="compositionally biased region" description="Basic and acidic residues" evidence="1">
    <location>
        <begin position="189"/>
        <end position="208"/>
    </location>
</feature>